<reference evidence="1" key="1">
    <citation type="journal article" date="2014" name="Front. Microbiol.">
        <title>High frequency of phylogenetically diverse reductive dehalogenase-homologous genes in deep subseafloor sedimentary metagenomes.</title>
        <authorList>
            <person name="Kawai M."/>
            <person name="Futagami T."/>
            <person name="Toyoda A."/>
            <person name="Takaki Y."/>
            <person name="Nishi S."/>
            <person name="Hori S."/>
            <person name="Arai W."/>
            <person name="Tsubouchi T."/>
            <person name="Morono Y."/>
            <person name="Uchiyama I."/>
            <person name="Ito T."/>
            <person name="Fujiyama A."/>
            <person name="Inagaki F."/>
            <person name="Takami H."/>
        </authorList>
    </citation>
    <scope>NUCLEOTIDE SEQUENCE</scope>
    <source>
        <strain evidence="1">Expedition CK06-06</strain>
    </source>
</reference>
<accession>X1BXB4</accession>
<comment type="caution">
    <text evidence="1">The sequence shown here is derived from an EMBL/GenBank/DDBJ whole genome shotgun (WGS) entry which is preliminary data.</text>
</comment>
<sequence>TIFSKKGVNTYDILLPERNVLFESIYVPFNAKLKEKDIVVYKKNNNISEAIVTKIDWNSESAQIQIIKRNYILLAFDDETLCILVKD</sequence>
<protein>
    <submittedName>
        <fullName evidence="1">Uncharacterized protein</fullName>
    </submittedName>
</protein>
<proteinExistence type="predicted"/>
<gene>
    <name evidence="1" type="ORF">S01H4_22691</name>
</gene>
<evidence type="ECO:0000313" key="1">
    <source>
        <dbReference type="EMBL" id="GAG88823.1"/>
    </source>
</evidence>
<organism evidence="1">
    <name type="scientific">marine sediment metagenome</name>
    <dbReference type="NCBI Taxonomy" id="412755"/>
    <lineage>
        <taxon>unclassified sequences</taxon>
        <taxon>metagenomes</taxon>
        <taxon>ecological metagenomes</taxon>
    </lineage>
</organism>
<dbReference type="EMBL" id="BART01010437">
    <property type="protein sequence ID" value="GAG88823.1"/>
    <property type="molecule type" value="Genomic_DNA"/>
</dbReference>
<name>X1BXB4_9ZZZZ</name>
<dbReference type="AlphaFoldDB" id="X1BXB4"/>
<feature type="non-terminal residue" evidence="1">
    <location>
        <position position="1"/>
    </location>
</feature>